<evidence type="ECO:0000313" key="3">
    <source>
        <dbReference type="EMBL" id="KAF9756146.1"/>
    </source>
</evidence>
<dbReference type="Proteomes" id="UP000740883">
    <property type="component" value="Unassembled WGS sequence"/>
</dbReference>
<dbReference type="AlphaFoldDB" id="A0A9P6GWF8"/>
<dbReference type="Pfam" id="PF03221">
    <property type="entry name" value="HTH_Tnp_Tc5"/>
    <property type="match status" value="1"/>
</dbReference>
<accession>A0A9P6GWF8</accession>
<dbReference type="Gene3D" id="1.10.10.60">
    <property type="entry name" value="Homeodomain-like"/>
    <property type="match status" value="1"/>
</dbReference>
<dbReference type="OrthoDB" id="2439524at2759"/>
<dbReference type="EMBL" id="SBJO01000820">
    <property type="protein sequence ID" value="KAF9756146.1"/>
    <property type="molecule type" value="Genomic_DNA"/>
</dbReference>
<dbReference type="InterPro" id="IPR009057">
    <property type="entry name" value="Homeodomain-like_sf"/>
</dbReference>
<dbReference type="GO" id="GO:0005634">
    <property type="term" value="C:nucleus"/>
    <property type="evidence" value="ECO:0007669"/>
    <property type="project" value="TreeGrafter"/>
</dbReference>
<dbReference type="SUPFAM" id="SSF46689">
    <property type="entry name" value="Homeodomain-like"/>
    <property type="match status" value="1"/>
</dbReference>
<evidence type="ECO:0000313" key="4">
    <source>
        <dbReference type="Proteomes" id="UP000740883"/>
    </source>
</evidence>
<dbReference type="PANTHER" id="PTHR19303:SF73">
    <property type="entry name" value="PROTEIN PDC2"/>
    <property type="match status" value="1"/>
</dbReference>
<dbReference type="InterPro" id="IPR006600">
    <property type="entry name" value="HTH_CenpB_DNA-bd_dom"/>
</dbReference>
<dbReference type="GO" id="GO:0003677">
    <property type="term" value="F:DNA binding"/>
    <property type="evidence" value="ECO:0007669"/>
    <property type="project" value="UniProtKB-KW"/>
</dbReference>
<evidence type="ECO:0000256" key="1">
    <source>
        <dbReference type="ARBA" id="ARBA00023125"/>
    </source>
</evidence>
<keyword evidence="4" id="KW-1185">Reference proteome</keyword>
<dbReference type="InterPro" id="IPR050863">
    <property type="entry name" value="CenT-Element_Derived"/>
</dbReference>
<dbReference type="PANTHER" id="PTHR19303">
    <property type="entry name" value="TRANSPOSON"/>
    <property type="match status" value="1"/>
</dbReference>
<comment type="caution">
    <text evidence="3">The sequence shown here is derived from an EMBL/GenBank/DDBJ whole genome shotgun (WGS) entry which is preliminary data.</text>
</comment>
<reference evidence="3 4" key="1">
    <citation type="journal article" date="2020" name="Genome Biol. Evol.">
        <title>Comparative genomics of strictly vertically transmitted, feminizing microsporidia endosymbionts of amphipod crustaceans.</title>
        <authorList>
            <person name="Cormier A."/>
            <person name="Chebbi M.A."/>
            <person name="Giraud I."/>
            <person name="Wattier R."/>
            <person name="Teixeira M."/>
            <person name="Gilbert C."/>
            <person name="Rigaud T."/>
            <person name="Cordaux R."/>
        </authorList>
    </citation>
    <scope>NUCLEOTIDE SEQUENCE [LARGE SCALE GENOMIC DNA]</scope>
    <source>
        <strain evidence="3 4">Ou3-Ou53</strain>
    </source>
</reference>
<dbReference type="SMART" id="SM00674">
    <property type="entry name" value="CENPB"/>
    <property type="match status" value="1"/>
</dbReference>
<sequence>MLKKEKNKSQRELAVEYNISLGFVNKLLNTEEIDNISEIFNENKRIPTCSRTGGLDSILYRWFVESRLINVTITTDSLKTMALEIAEKLNIKGFKASSGWVCKFVKRNKLASKRINGEAGLVDPSILNDFKASLDSKLAEYEDINI</sequence>
<feature type="domain" description="HTH CENPB-type" evidence="2">
    <location>
        <begin position="43"/>
        <end position="114"/>
    </location>
</feature>
<protein>
    <submittedName>
        <fullName evidence="3">Tigger transposable element-derived protein 4</fullName>
    </submittedName>
</protein>
<gene>
    <name evidence="3" type="primary">TIGD4_2</name>
    <name evidence="3" type="ORF">NGRA_3321</name>
</gene>
<organism evidence="3 4">
    <name type="scientific">Nosema granulosis</name>
    <dbReference type="NCBI Taxonomy" id="83296"/>
    <lineage>
        <taxon>Eukaryota</taxon>
        <taxon>Fungi</taxon>
        <taxon>Fungi incertae sedis</taxon>
        <taxon>Microsporidia</taxon>
        <taxon>Nosematidae</taxon>
        <taxon>Nosema</taxon>
    </lineage>
</organism>
<evidence type="ECO:0000259" key="2">
    <source>
        <dbReference type="PROSITE" id="PS51253"/>
    </source>
</evidence>
<keyword evidence="1" id="KW-0238">DNA-binding</keyword>
<dbReference type="PROSITE" id="PS51253">
    <property type="entry name" value="HTH_CENPB"/>
    <property type="match status" value="1"/>
</dbReference>
<name>A0A9P6GWF8_9MICR</name>
<proteinExistence type="predicted"/>